<evidence type="ECO:0000256" key="8">
    <source>
        <dbReference type="ARBA" id="ARBA00023295"/>
    </source>
</evidence>
<dbReference type="EC" id="3.2.1.91" evidence="3"/>
<feature type="signal peptide" evidence="11">
    <location>
        <begin position="1"/>
        <end position="21"/>
    </location>
</feature>
<organism evidence="12 13">
    <name type="scientific">Emiliania huxleyi (strain CCMP1516)</name>
    <dbReference type="NCBI Taxonomy" id="280463"/>
    <lineage>
        <taxon>Eukaryota</taxon>
        <taxon>Haptista</taxon>
        <taxon>Haptophyta</taxon>
        <taxon>Prymnesiophyceae</taxon>
        <taxon>Isochrysidales</taxon>
        <taxon>Noelaerhabdaceae</taxon>
        <taxon>Emiliania</taxon>
    </lineage>
</organism>
<evidence type="ECO:0000256" key="6">
    <source>
        <dbReference type="ARBA" id="ARBA00023001"/>
    </source>
</evidence>
<name>A0A0D3KAQ6_EMIH1</name>
<evidence type="ECO:0000256" key="7">
    <source>
        <dbReference type="ARBA" id="ARBA00023277"/>
    </source>
</evidence>
<dbReference type="GeneID" id="17278113"/>
<dbReference type="EnsemblProtists" id="EOD32841">
    <property type="protein sequence ID" value="EOD32841"/>
    <property type="gene ID" value="EMIHUDRAFT_230199"/>
</dbReference>
<dbReference type="PANTHER" id="PTHR33753">
    <property type="entry name" value="1,4-BETA-D-GLUCAN CELLOBIOHYDROLASE B"/>
    <property type="match status" value="1"/>
</dbReference>
<feature type="region of interest" description="Disordered" evidence="10">
    <location>
        <begin position="286"/>
        <end position="316"/>
    </location>
</feature>
<feature type="compositionally biased region" description="Acidic residues" evidence="10">
    <location>
        <begin position="288"/>
        <end position="302"/>
    </location>
</feature>
<comment type="similarity">
    <text evidence="2">Belongs to the glycosyl hydrolase 7 (cellulase C) family.</text>
</comment>
<comment type="catalytic activity">
    <reaction evidence="1">
        <text>Hydrolysis of (1-&gt;4)-beta-D-glucosidic linkages in cellulose and cellotetraose, releasing cellobiose from the non-reducing ends of the chains.</text>
        <dbReference type="EC" id="3.2.1.91"/>
    </reaction>
</comment>
<dbReference type="HOGENOM" id="CLU_881180_0_0_1"/>
<evidence type="ECO:0000256" key="9">
    <source>
        <dbReference type="ARBA" id="ARBA00023326"/>
    </source>
</evidence>
<evidence type="ECO:0000256" key="1">
    <source>
        <dbReference type="ARBA" id="ARBA00001641"/>
    </source>
</evidence>
<dbReference type="KEGG" id="ehx:EMIHUDRAFT_230199"/>
<dbReference type="InterPro" id="IPR013320">
    <property type="entry name" value="ConA-like_dom_sf"/>
</dbReference>
<evidence type="ECO:0000256" key="5">
    <source>
        <dbReference type="ARBA" id="ARBA00022801"/>
    </source>
</evidence>
<dbReference type="OMA" id="SMAYVEK"/>
<evidence type="ECO:0000256" key="11">
    <source>
        <dbReference type="SAM" id="SignalP"/>
    </source>
</evidence>
<keyword evidence="6" id="KW-0136">Cellulose degradation</keyword>
<evidence type="ECO:0000256" key="3">
    <source>
        <dbReference type="ARBA" id="ARBA00012561"/>
    </source>
</evidence>
<dbReference type="Gene3D" id="2.70.100.10">
    <property type="entry name" value="Glycoside hydrolase, family 7, domain"/>
    <property type="match status" value="2"/>
</dbReference>
<feature type="chain" id="PRO_5044291742" description="cellulose 1,4-beta-cellobiosidase (non-reducing end)" evidence="11">
    <location>
        <begin position="22"/>
        <end position="316"/>
    </location>
</feature>
<evidence type="ECO:0000256" key="10">
    <source>
        <dbReference type="SAM" id="MobiDB-lite"/>
    </source>
</evidence>
<accession>A0A0D3KAQ6</accession>
<dbReference type="GO" id="GO:0016162">
    <property type="term" value="F:cellulose 1,4-beta-cellobiosidase activity"/>
    <property type="evidence" value="ECO:0007669"/>
    <property type="project" value="UniProtKB-EC"/>
</dbReference>
<evidence type="ECO:0000256" key="2">
    <source>
        <dbReference type="ARBA" id="ARBA00006044"/>
    </source>
</evidence>
<dbReference type="Proteomes" id="UP000013827">
    <property type="component" value="Unassembled WGS sequence"/>
</dbReference>
<keyword evidence="7" id="KW-0119">Carbohydrate metabolism</keyword>
<dbReference type="PRINTS" id="PR00734">
    <property type="entry name" value="GLHYDRLASE7"/>
</dbReference>
<dbReference type="PaxDb" id="2903-EOD32841"/>
<evidence type="ECO:0000256" key="4">
    <source>
        <dbReference type="ARBA" id="ARBA00022729"/>
    </source>
</evidence>
<sequence>MSRVLLAPTLAVGAWSPTLTAWSLPIGGSSGAGGFVGEAWGKVGNVQALRERLTVRGNNRLYAVAEIPSKERPKWSDFSYLRLPLLNRRLAFEVDLSAVGCGCNAAVYLVAMPPRPGADASMYCDIQGYDAEPCLEIDLLEANTKAVQAALHTTVGRGGRAGSCNQDGCVANAGNTAASAGLYGLHAPRIDTARPFTVSATFDEGGAFDVTLVQQQASLLFFDPAAVNGSASPDGFPAPVPATDRARTRAALSGGMTLVVSLWSADDLSWLDGGCDAAHPRRAVETAETFEEEGGGEEELEADAPAPPNALQSWTI</sequence>
<dbReference type="GO" id="GO:0030245">
    <property type="term" value="P:cellulose catabolic process"/>
    <property type="evidence" value="ECO:0007669"/>
    <property type="project" value="UniProtKB-KW"/>
</dbReference>
<evidence type="ECO:0000313" key="12">
    <source>
        <dbReference type="EnsemblProtists" id="EOD32841"/>
    </source>
</evidence>
<dbReference type="InterPro" id="IPR037019">
    <property type="entry name" value="Glyco_hydro_7_sf"/>
</dbReference>
<dbReference type="Pfam" id="PF00840">
    <property type="entry name" value="Glyco_hydro_7"/>
    <property type="match status" value="1"/>
</dbReference>
<keyword evidence="5" id="KW-0378">Hydrolase</keyword>
<protein>
    <recommendedName>
        <fullName evidence="3">cellulose 1,4-beta-cellobiosidase (non-reducing end)</fullName>
        <ecNumber evidence="3">3.2.1.91</ecNumber>
    </recommendedName>
</protein>
<dbReference type="RefSeq" id="XP_005785270.1">
    <property type="nucleotide sequence ID" value="XM_005785213.1"/>
</dbReference>
<dbReference type="SUPFAM" id="SSF49899">
    <property type="entry name" value="Concanavalin A-like lectins/glucanases"/>
    <property type="match status" value="1"/>
</dbReference>
<dbReference type="InterPro" id="IPR001722">
    <property type="entry name" value="Glyco_hydro_7"/>
</dbReference>
<dbReference type="PANTHER" id="PTHR33753:SF2">
    <property type="entry name" value="GLYCOSIDE HYDROLASE FAMILY 7 PROTEIN"/>
    <property type="match status" value="1"/>
</dbReference>
<dbReference type="AlphaFoldDB" id="A0A0D3KAQ6"/>
<evidence type="ECO:0000313" key="13">
    <source>
        <dbReference type="Proteomes" id="UP000013827"/>
    </source>
</evidence>
<reference evidence="12" key="2">
    <citation type="submission" date="2024-10" db="UniProtKB">
        <authorList>
            <consortium name="EnsemblProtists"/>
        </authorList>
    </citation>
    <scope>IDENTIFICATION</scope>
</reference>
<proteinExistence type="inferred from homology"/>
<reference evidence="13" key="1">
    <citation type="journal article" date="2013" name="Nature">
        <title>Pan genome of the phytoplankton Emiliania underpins its global distribution.</title>
        <authorList>
            <person name="Read B.A."/>
            <person name="Kegel J."/>
            <person name="Klute M.J."/>
            <person name="Kuo A."/>
            <person name="Lefebvre S.C."/>
            <person name="Maumus F."/>
            <person name="Mayer C."/>
            <person name="Miller J."/>
            <person name="Monier A."/>
            <person name="Salamov A."/>
            <person name="Young J."/>
            <person name="Aguilar M."/>
            <person name="Claverie J.M."/>
            <person name="Frickenhaus S."/>
            <person name="Gonzalez K."/>
            <person name="Herman E.K."/>
            <person name="Lin Y.C."/>
            <person name="Napier J."/>
            <person name="Ogata H."/>
            <person name="Sarno A.F."/>
            <person name="Shmutz J."/>
            <person name="Schroeder D."/>
            <person name="de Vargas C."/>
            <person name="Verret F."/>
            <person name="von Dassow P."/>
            <person name="Valentin K."/>
            <person name="Van de Peer Y."/>
            <person name="Wheeler G."/>
            <person name="Dacks J.B."/>
            <person name="Delwiche C.F."/>
            <person name="Dyhrman S.T."/>
            <person name="Glockner G."/>
            <person name="John U."/>
            <person name="Richards T."/>
            <person name="Worden A.Z."/>
            <person name="Zhang X."/>
            <person name="Grigoriev I.V."/>
            <person name="Allen A.E."/>
            <person name="Bidle K."/>
            <person name="Borodovsky M."/>
            <person name="Bowler C."/>
            <person name="Brownlee C."/>
            <person name="Cock J.M."/>
            <person name="Elias M."/>
            <person name="Gladyshev V.N."/>
            <person name="Groth M."/>
            <person name="Guda C."/>
            <person name="Hadaegh A."/>
            <person name="Iglesias-Rodriguez M.D."/>
            <person name="Jenkins J."/>
            <person name="Jones B.M."/>
            <person name="Lawson T."/>
            <person name="Leese F."/>
            <person name="Lindquist E."/>
            <person name="Lobanov A."/>
            <person name="Lomsadze A."/>
            <person name="Malik S.B."/>
            <person name="Marsh M.E."/>
            <person name="Mackinder L."/>
            <person name="Mock T."/>
            <person name="Mueller-Roeber B."/>
            <person name="Pagarete A."/>
            <person name="Parker M."/>
            <person name="Probert I."/>
            <person name="Quesneville H."/>
            <person name="Raines C."/>
            <person name="Rensing S.A."/>
            <person name="Riano-Pachon D.M."/>
            <person name="Richier S."/>
            <person name="Rokitta S."/>
            <person name="Shiraiwa Y."/>
            <person name="Soanes D.M."/>
            <person name="van der Giezen M."/>
            <person name="Wahlund T.M."/>
            <person name="Williams B."/>
            <person name="Wilson W."/>
            <person name="Wolfe G."/>
            <person name="Wurch L.L."/>
        </authorList>
    </citation>
    <scope>NUCLEOTIDE SEQUENCE</scope>
</reference>
<keyword evidence="9" id="KW-0624">Polysaccharide degradation</keyword>
<keyword evidence="8" id="KW-0326">Glycosidase</keyword>
<keyword evidence="13" id="KW-1185">Reference proteome</keyword>
<keyword evidence="4 11" id="KW-0732">Signal</keyword>